<dbReference type="EMBL" id="JAATOP010000011">
    <property type="protein sequence ID" value="NIY73589.1"/>
    <property type="molecule type" value="Genomic_DNA"/>
</dbReference>
<name>A0ABX0VZW8_9RHOB</name>
<evidence type="ECO:0000313" key="3">
    <source>
        <dbReference type="Proteomes" id="UP000709466"/>
    </source>
</evidence>
<protein>
    <recommendedName>
        <fullName evidence="4">Lipoprotein</fullName>
    </recommendedName>
</protein>
<gene>
    <name evidence="2" type="ORF">HCZ30_14240</name>
</gene>
<organism evidence="2 3">
    <name type="scientific">Marivivens donghaensis</name>
    <dbReference type="NCBI Taxonomy" id="1699413"/>
    <lineage>
        <taxon>Bacteria</taxon>
        <taxon>Pseudomonadati</taxon>
        <taxon>Pseudomonadota</taxon>
        <taxon>Alphaproteobacteria</taxon>
        <taxon>Rhodobacterales</taxon>
        <taxon>Paracoccaceae</taxon>
        <taxon>Marivivens group</taxon>
        <taxon>Marivivens</taxon>
    </lineage>
</organism>
<comment type="caution">
    <text evidence="2">The sequence shown here is derived from an EMBL/GenBank/DDBJ whole genome shotgun (WGS) entry which is preliminary data.</text>
</comment>
<reference evidence="2 3" key="1">
    <citation type="submission" date="2020-03" db="EMBL/GenBank/DDBJ databases">
        <title>Bacterial isolates of synthetic phycosphere.</title>
        <authorList>
            <person name="Fu H."/>
            <person name="Moran M.A."/>
        </authorList>
    </citation>
    <scope>NUCLEOTIDE SEQUENCE [LARGE SCALE GENOMIC DNA]</scope>
    <source>
        <strain evidence="2 3">HF1</strain>
    </source>
</reference>
<evidence type="ECO:0000256" key="1">
    <source>
        <dbReference type="SAM" id="SignalP"/>
    </source>
</evidence>
<feature type="signal peptide" evidence="1">
    <location>
        <begin position="1"/>
        <end position="20"/>
    </location>
</feature>
<keyword evidence="1" id="KW-0732">Signal</keyword>
<keyword evidence="3" id="KW-1185">Reference proteome</keyword>
<sequence length="58" mass="5611">MKTVVAVLTLVALAACGADGAPIRPVANLGLTVNQNGQLATSCNVGGTNGTVSLNVAC</sequence>
<feature type="chain" id="PRO_5045342452" description="Lipoprotein" evidence="1">
    <location>
        <begin position="21"/>
        <end position="58"/>
    </location>
</feature>
<dbReference type="PROSITE" id="PS51257">
    <property type="entry name" value="PROKAR_LIPOPROTEIN"/>
    <property type="match status" value="1"/>
</dbReference>
<evidence type="ECO:0008006" key="4">
    <source>
        <dbReference type="Google" id="ProtNLM"/>
    </source>
</evidence>
<dbReference type="RefSeq" id="WP_167638973.1">
    <property type="nucleotide sequence ID" value="NZ_JAATOP010000011.1"/>
</dbReference>
<evidence type="ECO:0000313" key="2">
    <source>
        <dbReference type="EMBL" id="NIY73589.1"/>
    </source>
</evidence>
<dbReference type="Proteomes" id="UP000709466">
    <property type="component" value="Unassembled WGS sequence"/>
</dbReference>
<proteinExistence type="predicted"/>
<accession>A0ABX0VZW8</accession>